<dbReference type="EMBL" id="ML732775">
    <property type="protein sequence ID" value="KAB8276741.1"/>
    <property type="molecule type" value="Genomic_DNA"/>
</dbReference>
<proteinExistence type="predicted"/>
<keyword evidence="1" id="KW-0472">Membrane</keyword>
<sequence>MLKRWLPLMAMGRHIAVHVAVDFILSKFAKVYYRCGFSLLSFSRNGSELPVFHVSLVSCTCYVGLMVLGVNICCWLRLRSSYSKQEQQEKEKKKQVKAIEHIYISKSY</sequence>
<accession>A0A5N6JCZ8</accession>
<evidence type="ECO:0000313" key="3">
    <source>
        <dbReference type="Proteomes" id="UP000326289"/>
    </source>
</evidence>
<keyword evidence="1" id="KW-1133">Transmembrane helix</keyword>
<dbReference type="Proteomes" id="UP000326289">
    <property type="component" value="Unassembled WGS sequence"/>
</dbReference>
<keyword evidence="3" id="KW-1185">Reference proteome</keyword>
<reference evidence="2 3" key="1">
    <citation type="submission" date="2019-04" db="EMBL/GenBank/DDBJ databases">
        <title>Fungal friends and foes A comparative genomics study of 23 Aspergillus species from section Flavi.</title>
        <authorList>
            <consortium name="DOE Joint Genome Institute"/>
            <person name="Kjaerbolling I."/>
            <person name="Vesth T.C."/>
            <person name="Frisvad J.C."/>
            <person name="Nybo J.L."/>
            <person name="Theobald S."/>
            <person name="Kildgaard S."/>
            <person name="Petersen T.I."/>
            <person name="Kuo A."/>
            <person name="Sato A."/>
            <person name="Lyhne E.K."/>
            <person name="Kogle M.E."/>
            <person name="Wiebenga A."/>
            <person name="Kun R.S."/>
            <person name="Lubbers R.J."/>
            <person name="Makela M.R."/>
            <person name="Barry K."/>
            <person name="Chovatia M."/>
            <person name="Clum A."/>
            <person name="Daum C."/>
            <person name="Haridas S."/>
            <person name="He G."/>
            <person name="LaButti K."/>
            <person name="Lipzen A."/>
            <person name="Mondo S."/>
            <person name="Pangilinan J."/>
            <person name="Riley R."/>
            <person name="Salamov A."/>
            <person name="Simmons B.A."/>
            <person name="Magnuson J.K."/>
            <person name="Henrissat B."/>
            <person name="Mortensen U.H."/>
            <person name="Larsen T.O."/>
            <person name="De vries R.P."/>
            <person name="Grigoriev I.V."/>
            <person name="Machida M."/>
            <person name="Baker S.E."/>
            <person name="Andersen M.R."/>
        </authorList>
    </citation>
    <scope>NUCLEOTIDE SEQUENCE [LARGE SCALE GENOMIC DNA]</scope>
    <source>
        <strain evidence="2 3">CBS 117635</strain>
    </source>
</reference>
<gene>
    <name evidence="2" type="ORF">BDV30DRAFT_205950</name>
</gene>
<keyword evidence="1" id="KW-0812">Transmembrane</keyword>
<protein>
    <submittedName>
        <fullName evidence="2">Uncharacterized protein</fullName>
    </submittedName>
</protein>
<name>A0A5N6JCZ8_9EURO</name>
<organism evidence="2 3">
    <name type="scientific">Aspergillus minisclerotigenes</name>
    <dbReference type="NCBI Taxonomy" id="656917"/>
    <lineage>
        <taxon>Eukaryota</taxon>
        <taxon>Fungi</taxon>
        <taxon>Dikarya</taxon>
        <taxon>Ascomycota</taxon>
        <taxon>Pezizomycotina</taxon>
        <taxon>Eurotiomycetes</taxon>
        <taxon>Eurotiomycetidae</taxon>
        <taxon>Eurotiales</taxon>
        <taxon>Aspergillaceae</taxon>
        <taxon>Aspergillus</taxon>
        <taxon>Aspergillus subgen. Circumdati</taxon>
    </lineage>
</organism>
<evidence type="ECO:0000256" key="1">
    <source>
        <dbReference type="SAM" id="Phobius"/>
    </source>
</evidence>
<dbReference type="AlphaFoldDB" id="A0A5N6JCZ8"/>
<evidence type="ECO:0000313" key="2">
    <source>
        <dbReference type="EMBL" id="KAB8276741.1"/>
    </source>
</evidence>
<feature type="transmembrane region" description="Helical" evidence="1">
    <location>
        <begin position="53"/>
        <end position="78"/>
    </location>
</feature>